<organism evidence="2 3">
    <name type="scientific">Phytophthora sojae (strain P6497)</name>
    <name type="common">Soybean stem and root rot agent</name>
    <name type="synonym">Phytophthora megasperma f. sp. glycines</name>
    <dbReference type="NCBI Taxonomy" id="1094619"/>
    <lineage>
        <taxon>Eukaryota</taxon>
        <taxon>Sar</taxon>
        <taxon>Stramenopiles</taxon>
        <taxon>Oomycota</taxon>
        <taxon>Peronosporomycetes</taxon>
        <taxon>Peronosporales</taxon>
        <taxon>Peronosporaceae</taxon>
        <taxon>Phytophthora</taxon>
    </lineage>
</organism>
<dbReference type="AlphaFoldDB" id="G4YJW6"/>
<sequence>MENVGDDNQASDEGAAKPATPTTQTFSTTMSEIDQDVEMDESSYYKVGIEDWSGMPMYTAFPDQVVPGTADDADEKEHAVHSEDMTRIYLSDELEEKAPVDPLLLAQVEREQFAAANGTPSRRRGQVEATFENVEGGEEIDAAQEPESEHDPSSPSPQKLSISVKEEPSHHQFAPGDDDWIRQPPWNRLEIVDAYMIGSPQVNQSEQDAEGGGPTPVENESAGQELVAVDAGNGMDVCMVPETLTGNQRSAVEAELEDVQQAKRQRDLQKQPRRMTLRSEAERRAPKRLEDYHVEPHFSTK</sequence>
<accession>G4YJW6</accession>
<feature type="compositionally biased region" description="Basic and acidic residues" evidence="1">
    <location>
        <begin position="277"/>
        <end position="301"/>
    </location>
</feature>
<dbReference type="Proteomes" id="UP000002640">
    <property type="component" value="Unassembled WGS sequence"/>
</dbReference>
<feature type="compositionally biased region" description="Low complexity" evidence="1">
    <location>
        <begin position="20"/>
        <end position="29"/>
    </location>
</feature>
<name>G4YJW6_PHYSP</name>
<feature type="region of interest" description="Disordered" evidence="1">
    <location>
        <begin position="1"/>
        <end position="35"/>
    </location>
</feature>
<evidence type="ECO:0000313" key="2">
    <source>
        <dbReference type="EMBL" id="EGZ27098.1"/>
    </source>
</evidence>
<feature type="compositionally biased region" description="Basic and acidic residues" evidence="1">
    <location>
        <begin position="260"/>
        <end position="270"/>
    </location>
</feature>
<dbReference type="EMBL" id="JH159151">
    <property type="protein sequence ID" value="EGZ27098.1"/>
    <property type="molecule type" value="Genomic_DNA"/>
</dbReference>
<protein>
    <submittedName>
        <fullName evidence="2">Uncharacterized protein</fullName>
    </submittedName>
</protein>
<dbReference type="GeneID" id="20640954"/>
<proteinExistence type="predicted"/>
<keyword evidence="3" id="KW-1185">Reference proteome</keyword>
<dbReference type="RefSeq" id="XP_009514373.1">
    <property type="nucleotide sequence ID" value="XM_009516078.1"/>
</dbReference>
<feature type="region of interest" description="Disordered" evidence="1">
    <location>
        <begin position="115"/>
        <end position="185"/>
    </location>
</feature>
<feature type="compositionally biased region" description="Acidic residues" evidence="1">
    <location>
        <begin position="135"/>
        <end position="146"/>
    </location>
</feature>
<feature type="region of interest" description="Disordered" evidence="1">
    <location>
        <begin position="197"/>
        <end position="224"/>
    </location>
</feature>
<reference evidence="2 3" key="1">
    <citation type="journal article" date="2006" name="Science">
        <title>Phytophthora genome sequences uncover evolutionary origins and mechanisms of pathogenesis.</title>
        <authorList>
            <person name="Tyler B.M."/>
            <person name="Tripathy S."/>
            <person name="Zhang X."/>
            <person name="Dehal P."/>
            <person name="Jiang R.H."/>
            <person name="Aerts A."/>
            <person name="Arredondo F.D."/>
            <person name="Baxter L."/>
            <person name="Bensasson D."/>
            <person name="Beynon J.L."/>
            <person name="Chapman J."/>
            <person name="Damasceno C.M."/>
            <person name="Dorrance A.E."/>
            <person name="Dou D."/>
            <person name="Dickerman A.W."/>
            <person name="Dubchak I.L."/>
            <person name="Garbelotto M."/>
            <person name="Gijzen M."/>
            <person name="Gordon S.G."/>
            <person name="Govers F."/>
            <person name="Grunwald N.J."/>
            <person name="Huang W."/>
            <person name="Ivors K.L."/>
            <person name="Jones R.W."/>
            <person name="Kamoun S."/>
            <person name="Krampis K."/>
            <person name="Lamour K.H."/>
            <person name="Lee M.K."/>
            <person name="McDonald W.H."/>
            <person name="Medina M."/>
            <person name="Meijer H.J."/>
            <person name="Nordberg E.K."/>
            <person name="Maclean D.J."/>
            <person name="Ospina-Giraldo M.D."/>
            <person name="Morris P.F."/>
            <person name="Phuntumart V."/>
            <person name="Putnam N.H."/>
            <person name="Rash S."/>
            <person name="Rose J.K."/>
            <person name="Sakihama Y."/>
            <person name="Salamov A.A."/>
            <person name="Savidor A."/>
            <person name="Scheuring C.F."/>
            <person name="Smith B.M."/>
            <person name="Sobral B.W."/>
            <person name="Terry A."/>
            <person name="Torto-Alalibo T.A."/>
            <person name="Win J."/>
            <person name="Xu Z."/>
            <person name="Zhang H."/>
            <person name="Grigoriev I.V."/>
            <person name="Rokhsar D.S."/>
            <person name="Boore J.L."/>
        </authorList>
    </citation>
    <scope>NUCLEOTIDE SEQUENCE [LARGE SCALE GENOMIC DNA]</scope>
    <source>
        <strain evidence="2 3">P6497</strain>
    </source>
</reference>
<evidence type="ECO:0000313" key="3">
    <source>
        <dbReference type="Proteomes" id="UP000002640"/>
    </source>
</evidence>
<evidence type="ECO:0000256" key="1">
    <source>
        <dbReference type="SAM" id="MobiDB-lite"/>
    </source>
</evidence>
<feature type="region of interest" description="Disordered" evidence="1">
    <location>
        <begin position="249"/>
        <end position="301"/>
    </location>
</feature>
<dbReference type="InParanoid" id="G4YJW6"/>
<dbReference type="KEGG" id="psoj:PHYSODRAFT_293167"/>
<gene>
    <name evidence="2" type="ORF">PHYSODRAFT_293167</name>
</gene>